<comment type="caution">
    <text evidence="2">The sequence shown here is derived from an EMBL/GenBank/DDBJ whole genome shotgun (WGS) entry which is preliminary data.</text>
</comment>
<name>A0ABR2KT50_9EUKA</name>
<evidence type="ECO:0000256" key="1">
    <source>
        <dbReference type="SAM" id="Coils"/>
    </source>
</evidence>
<protein>
    <recommendedName>
        <fullName evidence="4">G domain-containing protein</fullName>
    </recommendedName>
</protein>
<dbReference type="EMBL" id="JAPFFF010000003">
    <property type="protein sequence ID" value="KAK8893971.1"/>
    <property type="molecule type" value="Genomic_DNA"/>
</dbReference>
<organism evidence="2 3">
    <name type="scientific">Tritrichomonas musculus</name>
    <dbReference type="NCBI Taxonomy" id="1915356"/>
    <lineage>
        <taxon>Eukaryota</taxon>
        <taxon>Metamonada</taxon>
        <taxon>Parabasalia</taxon>
        <taxon>Tritrichomonadida</taxon>
        <taxon>Tritrichomonadidae</taxon>
        <taxon>Tritrichomonas</taxon>
    </lineage>
</organism>
<keyword evidence="3" id="KW-1185">Reference proteome</keyword>
<accession>A0ABR2KT50</accession>
<dbReference type="SUPFAM" id="SSF52540">
    <property type="entry name" value="P-loop containing nucleoside triphosphate hydrolases"/>
    <property type="match status" value="1"/>
</dbReference>
<gene>
    <name evidence="2" type="ORF">M9Y10_022401</name>
</gene>
<evidence type="ECO:0008006" key="4">
    <source>
        <dbReference type="Google" id="ProtNLM"/>
    </source>
</evidence>
<feature type="coiled-coil region" evidence="1">
    <location>
        <begin position="387"/>
        <end position="471"/>
    </location>
</feature>
<dbReference type="InterPro" id="IPR027417">
    <property type="entry name" value="P-loop_NTPase"/>
</dbReference>
<proteinExistence type="predicted"/>
<evidence type="ECO:0000313" key="3">
    <source>
        <dbReference type="Proteomes" id="UP001470230"/>
    </source>
</evidence>
<sequence>MSSRLHKTTIEEISEKIEKTDSTIKQNFLQHDCKHRLILIGTTGNGKSTLSNLIIGRNLLVSKNDIEDIILTSEEEIFPMGDDFNSKTTVPNIIYDRVRNVLICDPPGFNDSRKSKQDIINSFATNELFSSPCKISILLVISGNETDVSGGRGKDFIANLQYLTDMIPNEEELKQCLGLVISKPKKSIKVSLESFIKRSSSDLAKRMCQFFLDEIDRRTFSFPEPSEDEIGQEYNFADKEKIYRFLNECYVENPHHKVILNDESLGYLIKIIQAIPKIENIIYDLTGKIEEAFSIEQNEEELSGWENFRNKLLERDNSKTIDAFMRTIQTHIVHPEQYEDIIHQIQYLKSIFEFIGKVEQLSKMDIKFDIDKNINSLTKQLTSLIKIKKDEQLLKEMNRNNRELRERITQVENESQENLLLYQEQSSQLQEKIRESEEKIKDMKLQYDEQKENYENYIAEVQERNDQIIKKMQTKFNYLEAKNKHFRVADCIPIFGNFYKLGWNIAEALSDSD</sequence>
<evidence type="ECO:0000313" key="2">
    <source>
        <dbReference type="EMBL" id="KAK8893971.1"/>
    </source>
</evidence>
<reference evidence="2 3" key="1">
    <citation type="submission" date="2024-04" db="EMBL/GenBank/DDBJ databases">
        <title>Tritrichomonas musculus Genome.</title>
        <authorList>
            <person name="Alves-Ferreira E."/>
            <person name="Grigg M."/>
            <person name="Lorenzi H."/>
            <person name="Galac M."/>
        </authorList>
    </citation>
    <scope>NUCLEOTIDE SEQUENCE [LARGE SCALE GENOMIC DNA]</scope>
    <source>
        <strain evidence="2 3">EAF2021</strain>
    </source>
</reference>
<dbReference type="Gene3D" id="3.40.50.300">
    <property type="entry name" value="P-loop containing nucleotide triphosphate hydrolases"/>
    <property type="match status" value="1"/>
</dbReference>
<keyword evidence="1" id="KW-0175">Coiled coil</keyword>
<dbReference type="Proteomes" id="UP001470230">
    <property type="component" value="Unassembled WGS sequence"/>
</dbReference>